<evidence type="ECO:0000256" key="2">
    <source>
        <dbReference type="ARBA" id="ARBA00022723"/>
    </source>
</evidence>
<dbReference type="PANTHER" id="PTHR23080:SF143">
    <property type="entry name" value="SI:DKEY-56D12.4"/>
    <property type="match status" value="1"/>
</dbReference>
<evidence type="ECO:0000313" key="7">
    <source>
        <dbReference type="RefSeq" id="XP_034085036.1"/>
    </source>
</evidence>
<dbReference type="GeneID" id="117554670"/>
<dbReference type="RefSeq" id="XP_034085036.1">
    <property type="nucleotide sequence ID" value="XM_034229145.1"/>
</dbReference>
<keyword evidence="6" id="KW-1185">Reference proteome</keyword>
<dbReference type="InParanoid" id="A0A6P8V5N4"/>
<reference evidence="7" key="1">
    <citation type="submission" date="2025-08" db="UniProtKB">
        <authorList>
            <consortium name="RefSeq"/>
        </authorList>
    </citation>
    <scope>IDENTIFICATION</scope>
</reference>
<gene>
    <name evidence="7" type="primary">LOC117554670</name>
</gene>
<dbReference type="Pfam" id="PF13359">
    <property type="entry name" value="DDE_Tnp_4"/>
    <property type="match status" value="1"/>
</dbReference>
<dbReference type="GO" id="GO:0046872">
    <property type="term" value="F:metal ion binding"/>
    <property type="evidence" value="ECO:0007669"/>
    <property type="project" value="UniProtKB-KW"/>
</dbReference>
<dbReference type="OrthoDB" id="10020990at2759"/>
<evidence type="ECO:0000259" key="5">
    <source>
        <dbReference type="Pfam" id="PF13613"/>
    </source>
</evidence>
<comment type="cofactor">
    <cofactor evidence="1">
        <name>a divalent metal cation</name>
        <dbReference type="ChEBI" id="CHEBI:60240"/>
    </cofactor>
</comment>
<feature type="region of interest" description="Disordered" evidence="3">
    <location>
        <begin position="1"/>
        <end position="61"/>
    </location>
</feature>
<name>A0A6P8V5N4_GYMAC</name>
<evidence type="ECO:0000313" key="6">
    <source>
        <dbReference type="Proteomes" id="UP000515161"/>
    </source>
</evidence>
<feature type="domain" description="DDE Tnp4" evidence="4">
    <location>
        <begin position="224"/>
        <end position="392"/>
    </location>
</feature>
<dbReference type="Pfam" id="PF13613">
    <property type="entry name" value="HTH_Tnp_4"/>
    <property type="match status" value="1"/>
</dbReference>
<dbReference type="AlphaFoldDB" id="A0A6P8V5N4"/>
<evidence type="ECO:0000259" key="4">
    <source>
        <dbReference type="Pfam" id="PF13359"/>
    </source>
</evidence>
<evidence type="ECO:0000256" key="1">
    <source>
        <dbReference type="ARBA" id="ARBA00001968"/>
    </source>
</evidence>
<dbReference type="InterPro" id="IPR027805">
    <property type="entry name" value="Transposase_HTH_dom"/>
</dbReference>
<dbReference type="PANTHER" id="PTHR23080">
    <property type="entry name" value="THAP DOMAIN PROTEIN"/>
    <property type="match status" value="1"/>
</dbReference>
<proteinExistence type="predicted"/>
<keyword evidence="2" id="KW-0479">Metal-binding</keyword>
<dbReference type="KEGG" id="gacu:117554670"/>
<dbReference type="InterPro" id="IPR027806">
    <property type="entry name" value="HARBI1_dom"/>
</dbReference>
<protein>
    <submittedName>
        <fullName evidence="7">Uncharacterized protein LOC117554670</fullName>
    </submittedName>
</protein>
<feature type="compositionally biased region" description="Polar residues" evidence="3">
    <location>
        <begin position="10"/>
        <end position="20"/>
    </location>
</feature>
<dbReference type="Proteomes" id="UP000515161">
    <property type="component" value="Unplaced"/>
</dbReference>
<organism evidence="6 7">
    <name type="scientific">Gymnodraco acuticeps</name>
    <name type="common">Antarctic dragonfish</name>
    <dbReference type="NCBI Taxonomy" id="8218"/>
    <lineage>
        <taxon>Eukaryota</taxon>
        <taxon>Metazoa</taxon>
        <taxon>Chordata</taxon>
        <taxon>Craniata</taxon>
        <taxon>Vertebrata</taxon>
        <taxon>Euteleostomi</taxon>
        <taxon>Actinopterygii</taxon>
        <taxon>Neopterygii</taxon>
        <taxon>Teleostei</taxon>
        <taxon>Neoteleostei</taxon>
        <taxon>Acanthomorphata</taxon>
        <taxon>Eupercaria</taxon>
        <taxon>Perciformes</taxon>
        <taxon>Notothenioidei</taxon>
        <taxon>Bathydraconidae</taxon>
        <taxon>Gymnodraco</taxon>
    </lineage>
</organism>
<sequence>MRCAGDVTALTETTQVNPRQDMSDNEREGQGVEEPPDEERRPVEQPPPMEGGQDERDERLRNQQAQIESLTSINTVLRDNHVPNRLTPEVLQHSRVPAYFKYATGFTYDQFNNLCTVFSIPSSETAQQTSVPLTYSRTDWQINTMPLRVQLLLVLMKLRQNHDLKDLAFRFMIDERSVGTLFNAWVDYMFTVLGELPAWPHRDIIMAHMPGKYREEFPTTMAILDCTELKIQTPSSLVLQSQSYSTYKSANTLKSLIACDPRGSVIFCSTLFTGSMSDKEIVRQSNFIELMKNLLKHGYLQEGDGLMVDKGFLIENDLQEIGLEINIPPFVRGKRQMPSTDVCLTKKVAAHRIHVERAISKIKKFKIVSERIPNIRLRNINQIWYVVSMLSNFQPCILKNTIT</sequence>
<feature type="compositionally biased region" description="Basic and acidic residues" evidence="3">
    <location>
        <begin position="21"/>
        <end position="30"/>
    </location>
</feature>
<feature type="domain" description="Transposase Helix-turn-helix" evidence="5">
    <location>
        <begin position="145"/>
        <end position="193"/>
    </location>
</feature>
<accession>A0A6P8V5N4</accession>
<evidence type="ECO:0000256" key="3">
    <source>
        <dbReference type="SAM" id="MobiDB-lite"/>
    </source>
</evidence>